<sequence length="83" mass="8950">MSYDKVTQANNNIIIGTKQSLKALKDDRIKEVVIAADADVYITSRVVDLAEEKQVPVFTVDSMKKLGKACGIDVGAAVVAIKK</sequence>
<proteinExistence type="inferred from homology"/>
<dbReference type="HAMAP" id="MF_00574">
    <property type="entry name" value="Ribosomal_eL8_Bact"/>
    <property type="match status" value="1"/>
</dbReference>
<keyword evidence="5" id="KW-1185">Reference proteome</keyword>
<gene>
    <name evidence="4" type="primary">rplGB</name>
    <name evidence="4" type="ORF">GCM10011391_36570</name>
</gene>
<evidence type="ECO:0000313" key="5">
    <source>
        <dbReference type="Proteomes" id="UP000628775"/>
    </source>
</evidence>
<reference evidence="4" key="2">
    <citation type="submission" date="2020-09" db="EMBL/GenBank/DDBJ databases">
        <authorList>
            <person name="Sun Q."/>
            <person name="Zhou Y."/>
        </authorList>
    </citation>
    <scope>NUCLEOTIDE SEQUENCE</scope>
    <source>
        <strain evidence="4">CGMCC 1.15371</strain>
    </source>
</reference>
<organism evidence="4 5">
    <name type="scientific">Pullulanibacillus camelliae</name>
    <dbReference type="NCBI Taxonomy" id="1707096"/>
    <lineage>
        <taxon>Bacteria</taxon>
        <taxon>Bacillati</taxon>
        <taxon>Bacillota</taxon>
        <taxon>Bacilli</taxon>
        <taxon>Bacillales</taxon>
        <taxon>Sporolactobacillaceae</taxon>
        <taxon>Pullulanibacillus</taxon>
    </lineage>
</organism>
<evidence type="ECO:0000313" key="4">
    <source>
        <dbReference type="EMBL" id="GGE54320.1"/>
    </source>
</evidence>
<dbReference type="InterPro" id="IPR023460">
    <property type="entry name" value="RNA_bf_YbxF-like"/>
</dbReference>
<dbReference type="Proteomes" id="UP000628775">
    <property type="component" value="Unassembled WGS sequence"/>
</dbReference>
<name>A0A8J2YN15_9BACL</name>
<comment type="similarity">
    <text evidence="2">Belongs to the eukaryotic ribosomal protein eL8 family.</text>
</comment>
<dbReference type="Pfam" id="PF01248">
    <property type="entry name" value="Ribosomal_L7Ae"/>
    <property type="match status" value="1"/>
</dbReference>
<feature type="domain" description="Ribosomal protein eL8/eL30/eS12/Gadd45" evidence="3">
    <location>
        <begin position="5"/>
        <end position="82"/>
    </location>
</feature>
<dbReference type="InterPro" id="IPR029064">
    <property type="entry name" value="Ribosomal_eL30-like_sf"/>
</dbReference>
<dbReference type="AlphaFoldDB" id="A0A8J2YN15"/>
<protein>
    <recommendedName>
        <fullName evidence="2">RNA-binding protein GCM10011391_36570</fullName>
    </recommendedName>
    <alternativeName>
        <fullName evidence="2">Ribosomal protein eL8-like</fullName>
    </alternativeName>
</protein>
<dbReference type="InterPro" id="IPR004038">
    <property type="entry name" value="Ribosomal_eL8/eL30/eS12/Gad45"/>
</dbReference>
<dbReference type="Gene3D" id="3.30.1330.30">
    <property type="match status" value="1"/>
</dbReference>
<evidence type="ECO:0000256" key="2">
    <source>
        <dbReference type="HAMAP-Rule" id="MF_00574"/>
    </source>
</evidence>
<dbReference type="NCBIfam" id="NF010125">
    <property type="entry name" value="PRK13602.1"/>
    <property type="match status" value="1"/>
</dbReference>
<keyword evidence="1 2" id="KW-0694">RNA-binding</keyword>
<comment type="caution">
    <text evidence="4">The sequence shown here is derived from an EMBL/GenBank/DDBJ whole genome shotgun (WGS) entry which is preliminary data.</text>
</comment>
<dbReference type="GO" id="GO:0003723">
    <property type="term" value="F:RNA binding"/>
    <property type="evidence" value="ECO:0007669"/>
    <property type="project" value="UniProtKB-UniRule"/>
</dbReference>
<evidence type="ECO:0000256" key="1">
    <source>
        <dbReference type="ARBA" id="ARBA00022884"/>
    </source>
</evidence>
<accession>A0A8J2YN15</accession>
<dbReference type="RefSeq" id="WP_188698142.1">
    <property type="nucleotide sequence ID" value="NZ_BMIR01000026.1"/>
</dbReference>
<reference evidence="4" key="1">
    <citation type="journal article" date="2014" name="Int. J. Syst. Evol. Microbiol.">
        <title>Complete genome sequence of Corynebacterium casei LMG S-19264T (=DSM 44701T), isolated from a smear-ripened cheese.</title>
        <authorList>
            <consortium name="US DOE Joint Genome Institute (JGI-PGF)"/>
            <person name="Walter F."/>
            <person name="Albersmeier A."/>
            <person name="Kalinowski J."/>
            <person name="Ruckert C."/>
        </authorList>
    </citation>
    <scope>NUCLEOTIDE SEQUENCE</scope>
    <source>
        <strain evidence="4">CGMCC 1.15371</strain>
    </source>
</reference>
<dbReference type="SUPFAM" id="SSF55315">
    <property type="entry name" value="L30e-like"/>
    <property type="match status" value="1"/>
</dbReference>
<dbReference type="EMBL" id="BMIR01000026">
    <property type="protein sequence ID" value="GGE54320.1"/>
    <property type="molecule type" value="Genomic_DNA"/>
</dbReference>
<evidence type="ECO:0000259" key="3">
    <source>
        <dbReference type="Pfam" id="PF01248"/>
    </source>
</evidence>